<accession>A0A3M0I1K0</accession>
<feature type="binding site" evidence="6">
    <location>
        <position position="64"/>
    </location>
    <ligand>
        <name>Mg(2+)</name>
        <dbReference type="ChEBI" id="CHEBI:18420"/>
        <label>1</label>
        <note>catalytic</note>
    </ligand>
</feature>
<dbReference type="Gene3D" id="3.40.190.80">
    <property type="match status" value="1"/>
</dbReference>
<evidence type="ECO:0000256" key="5">
    <source>
        <dbReference type="ARBA" id="ARBA00022842"/>
    </source>
</evidence>
<dbReference type="PANTHER" id="PTHR20854:SF4">
    <property type="entry name" value="INOSITOL-1-MONOPHOSPHATASE-RELATED"/>
    <property type="match status" value="1"/>
</dbReference>
<dbReference type="InterPro" id="IPR020583">
    <property type="entry name" value="Inositol_monoP_metal-BS"/>
</dbReference>
<name>A0A3M0I1K0_9ACTN</name>
<evidence type="ECO:0000256" key="6">
    <source>
        <dbReference type="PIRSR" id="PIRSR600760-2"/>
    </source>
</evidence>
<reference evidence="7 8" key="1">
    <citation type="submission" date="2017-11" db="EMBL/GenBank/DDBJ databases">
        <title>Draft genome of actinobacteria isolated from guarana (Paullinia cupana (Mart.) Ducke.</title>
        <authorList>
            <person name="Siqueira K.A."/>
            <person name="Liotti R.G."/>
            <person name="Mendes T.A.O."/>
            <person name="Soares M.A."/>
        </authorList>
    </citation>
    <scope>NUCLEOTIDE SEQUENCE [LARGE SCALE GENOMIC DNA]</scope>
    <source>
        <strain evidence="7 8">193</strain>
    </source>
</reference>
<keyword evidence="5 6" id="KW-0460">Magnesium</keyword>
<dbReference type="Gene3D" id="3.30.540.10">
    <property type="entry name" value="Fructose-1,6-Bisphosphatase, subunit A, domain 1"/>
    <property type="match status" value="1"/>
</dbReference>
<feature type="binding site" evidence="6">
    <location>
        <position position="62"/>
    </location>
    <ligand>
        <name>Mg(2+)</name>
        <dbReference type="ChEBI" id="CHEBI:18420"/>
        <label>1</label>
        <note>catalytic</note>
    </ligand>
</feature>
<evidence type="ECO:0000313" key="8">
    <source>
        <dbReference type="Proteomes" id="UP000270471"/>
    </source>
</evidence>
<evidence type="ECO:0000256" key="2">
    <source>
        <dbReference type="ARBA" id="ARBA00013106"/>
    </source>
</evidence>
<comment type="catalytic activity">
    <reaction evidence="1">
        <text>a myo-inositol phosphate + H2O = myo-inositol + phosphate</text>
        <dbReference type="Rhea" id="RHEA:24056"/>
        <dbReference type="ChEBI" id="CHEBI:15377"/>
        <dbReference type="ChEBI" id="CHEBI:17268"/>
        <dbReference type="ChEBI" id="CHEBI:43474"/>
        <dbReference type="ChEBI" id="CHEBI:84139"/>
        <dbReference type="EC" id="3.1.3.25"/>
    </reaction>
</comment>
<dbReference type="InterPro" id="IPR020550">
    <property type="entry name" value="Inositol_monophosphatase_CS"/>
</dbReference>
<feature type="binding site" evidence="6">
    <location>
        <position position="46"/>
    </location>
    <ligand>
        <name>Mg(2+)</name>
        <dbReference type="ChEBI" id="CHEBI:18420"/>
        <label>1</label>
        <note>catalytic</note>
    </ligand>
</feature>
<keyword evidence="4" id="KW-0378">Hydrolase</keyword>
<dbReference type="EC" id="3.1.3.25" evidence="2"/>
<dbReference type="AlphaFoldDB" id="A0A3M0I1K0"/>
<dbReference type="GO" id="GO:0006020">
    <property type="term" value="P:inositol metabolic process"/>
    <property type="evidence" value="ECO:0007669"/>
    <property type="project" value="TreeGrafter"/>
</dbReference>
<organism evidence="7 8">
    <name type="scientific">Streptomyces shenzhenensis</name>
    <dbReference type="NCBI Taxonomy" id="943815"/>
    <lineage>
        <taxon>Bacteria</taxon>
        <taxon>Bacillati</taxon>
        <taxon>Actinomycetota</taxon>
        <taxon>Actinomycetes</taxon>
        <taxon>Kitasatosporales</taxon>
        <taxon>Streptomycetaceae</taxon>
        <taxon>Streptomyces</taxon>
    </lineage>
</organism>
<dbReference type="GO" id="GO:0007165">
    <property type="term" value="P:signal transduction"/>
    <property type="evidence" value="ECO:0007669"/>
    <property type="project" value="TreeGrafter"/>
</dbReference>
<keyword evidence="3 6" id="KW-0479">Metal-binding</keyword>
<feature type="binding site" evidence="6">
    <location>
        <position position="194"/>
    </location>
    <ligand>
        <name>Mg(2+)</name>
        <dbReference type="ChEBI" id="CHEBI:18420"/>
        <label>1</label>
        <note>catalytic</note>
    </ligand>
</feature>
<protein>
    <recommendedName>
        <fullName evidence="2">inositol-phosphate phosphatase</fullName>
        <ecNumber evidence="2">3.1.3.25</ecNumber>
    </recommendedName>
</protein>
<gene>
    <name evidence="7" type="ORF">CTZ28_23700</name>
</gene>
<dbReference type="Proteomes" id="UP000270471">
    <property type="component" value="Unassembled WGS sequence"/>
</dbReference>
<dbReference type="Pfam" id="PF00459">
    <property type="entry name" value="Inositol_P"/>
    <property type="match status" value="1"/>
</dbReference>
<evidence type="ECO:0000256" key="1">
    <source>
        <dbReference type="ARBA" id="ARBA00001033"/>
    </source>
</evidence>
<dbReference type="SUPFAM" id="SSF56655">
    <property type="entry name" value="Carbohydrate phosphatase"/>
    <property type="match status" value="1"/>
</dbReference>
<dbReference type="GO" id="GO:0046854">
    <property type="term" value="P:phosphatidylinositol phosphate biosynthetic process"/>
    <property type="evidence" value="ECO:0007669"/>
    <property type="project" value="InterPro"/>
</dbReference>
<dbReference type="PROSITE" id="PS00629">
    <property type="entry name" value="IMP_1"/>
    <property type="match status" value="1"/>
</dbReference>
<dbReference type="PRINTS" id="PR00377">
    <property type="entry name" value="IMPHPHTASES"/>
</dbReference>
<dbReference type="GO" id="GO:0046872">
    <property type="term" value="F:metal ion binding"/>
    <property type="evidence" value="ECO:0007669"/>
    <property type="project" value="UniProtKB-KW"/>
</dbReference>
<dbReference type="PROSITE" id="PS00630">
    <property type="entry name" value="IMP_2"/>
    <property type="match status" value="1"/>
</dbReference>
<dbReference type="InterPro" id="IPR000760">
    <property type="entry name" value="Inositol_monophosphatase-like"/>
</dbReference>
<evidence type="ECO:0000313" key="7">
    <source>
        <dbReference type="EMBL" id="RMB83501.1"/>
    </source>
</evidence>
<proteinExistence type="predicted"/>
<dbReference type="EMBL" id="PENI01000016">
    <property type="protein sequence ID" value="RMB83501.1"/>
    <property type="molecule type" value="Genomic_DNA"/>
</dbReference>
<comment type="caution">
    <text evidence="7">The sequence shown here is derived from an EMBL/GenBank/DDBJ whole genome shotgun (WGS) entry which is preliminary data.</text>
</comment>
<dbReference type="GO" id="GO:0008934">
    <property type="term" value="F:inositol monophosphate 1-phosphatase activity"/>
    <property type="evidence" value="ECO:0007669"/>
    <property type="project" value="TreeGrafter"/>
</dbReference>
<evidence type="ECO:0000256" key="3">
    <source>
        <dbReference type="ARBA" id="ARBA00022723"/>
    </source>
</evidence>
<comment type="cofactor">
    <cofactor evidence="6">
        <name>Mg(2+)</name>
        <dbReference type="ChEBI" id="CHEBI:18420"/>
    </cofactor>
</comment>
<sequence length="238" mass="24741">MRDDGIGVVSTKSGRLDIVTQADTAVEARIRGRLHELRPDDGFFGEESGEAGGSSGIVWAVDPIDGTVNYLYGSPYWAVSLAATAPGPDGTRISVAACVYAPALGAEFTAAAGHPAHRNGTRLRVNDNVPQDKALLSTGFMYDLATRPRVLKDITALSSRIRDFRIGGAAALDICAVAEGRIDGCFQRGLPVWDYAAATLIAAQAGADVRGLGGGAPSSPLLIVAGKDLADTLEPHLV</sequence>
<feature type="binding site" evidence="6">
    <location>
        <position position="65"/>
    </location>
    <ligand>
        <name>Mg(2+)</name>
        <dbReference type="ChEBI" id="CHEBI:18420"/>
        <label>1</label>
        <note>catalytic</note>
    </ligand>
</feature>
<evidence type="ECO:0000256" key="4">
    <source>
        <dbReference type="ARBA" id="ARBA00022801"/>
    </source>
</evidence>
<dbReference type="PANTHER" id="PTHR20854">
    <property type="entry name" value="INOSITOL MONOPHOSPHATASE"/>
    <property type="match status" value="1"/>
</dbReference>
<dbReference type="OrthoDB" id="9772456at2"/>
<keyword evidence="8" id="KW-1185">Reference proteome</keyword>